<feature type="compositionally biased region" description="Basic residues" evidence="3">
    <location>
        <begin position="338"/>
        <end position="354"/>
    </location>
</feature>
<dbReference type="PANTHER" id="PTHR12253">
    <property type="entry name" value="RH14732P"/>
    <property type="match status" value="1"/>
</dbReference>
<keyword evidence="2" id="KW-0964">Secreted</keyword>
<dbReference type="PROSITE" id="PS00118">
    <property type="entry name" value="PA2_HIS"/>
    <property type="match status" value="1"/>
</dbReference>
<evidence type="ECO:0000256" key="3">
    <source>
        <dbReference type="SAM" id="MobiDB-lite"/>
    </source>
</evidence>
<dbReference type="Pfam" id="PF05826">
    <property type="entry name" value="Phospholip_A2_2"/>
    <property type="match status" value="1"/>
</dbReference>
<dbReference type="GO" id="GO:0004623">
    <property type="term" value="F:phospholipase A2 activity"/>
    <property type="evidence" value="ECO:0007669"/>
    <property type="project" value="InterPro"/>
</dbReference>
<sequence length="365" mass="41414">MCPMLDLFACLPAAASVIGCRSANHRRGCRSRPSACISLQAEGRERGGGSRGGEKVETDICCRTHDHCAHVIHPFAYRYGYRSFLWHTISHCQCDNIFKECLRRVNDTTSRVVGQAFFNVIKVPCFEFQYKNLCVERYWYGQCKKYSNESVAVPKESGLYDFGGELIDQVSNSRDQYHTNTPALELSPEKPTLGQIVQATEDLLKLMITVSPGTSSDTSKLEETNKRKDKKKKEKKGRKHKKGKGLKGKRKGQFHDVKSGKDFWGEGIIKNDDKLLEQVLQLESKQEDFNDVLNDEPITNTAPTQYLSTIHTTSYKESKNILQSHSPFPKPFTEKPQKRNRQGKNGRQRKKKKSQTGSSVSDILN</sequence>
<dbReference type="InterPro" id="IPR033113">
    <property type="entry name" value="PLA2_histidine"/>
</dbReference>
<accession>A0A8T2JK68</accession>
<dbReference type="AlphaFoldDB" id="A0A8T2JK68"/>
<protein>
    <recommendedName>
        <fullName evidence="5">Phospholipase A2-like central domain-containing protein</fullName>
    </recommendedName>
</protein>
<evidence type="ECO:0000256" key="4">
    <source>
        <dbReference type="SAM" id="SignalP"/>
    </source>
</evidence>
<dbReference type="InterPro" id="IPR036444">
    <property type="entry name" value="PLipase_A2_dom_sf"/>
</dbReference>
<dbReference type="SUPFAM" id="SSF48619">
    <property type="entry name" value="Phospholipase A2, PLA2"/>
    <property type="match status" value="1"/>
</dbReference>
<feature type="chain" id="PRO_5035878729" description="Phospholipase A2-like central domain-containing protein" evidence="4">
    <location>
        <begin position="17"/>
        <end position="365"/>
    </location>
</feature>
<keyword evidence="7" id="KW-1185">Reference proteome</keyword>
<dbReference type="InterPro" id="IPR016090">
    <property type="entry name" value="PLA2-like_dom"/>
</dbReference>
<comment type="caution">
    <text evidence="6">The sequence shown here is derived from an EMBL/GenBank/DDBJ whole genome shotgun (WGS) entry which is preliminary data.</text>
</comment>
<evidence type="ECO:0000313" key="6">
    <source>
        <dbReference type="EMBL" id="KAG8443874.1"/>
    </source>
</evidence>
<evidence type="ECO:0000313" key="7">
    <source>
        <dbReference type="Proteomes" id="UP000812440"/>
    </source>
</evidence>
<feature type="signal peptide" evidence="4">
    <location>
        <begin position="1"/>
        <end position="16"/>
    </location>
</feature>
<dbReference type="OrthoDB" id="6075074at2759"/>
<feature type="domain" description="Phospholipase A2-like central" evidence="5">
    <location>
        <begin position="53"/>
        <end position="128"/>
    </location>
</feature>
<evidence type="ECO:0000259" key="5">
    <source>
        <dbReference type="Pfam" id="PF05826"/>
    </source>
</evidence>
<feature type="compositionally biased region" description="Basic residues" evidence="3">
    <location>
        <begin position="227"/>
        <end position="252"/>
    </location>
</feature>
<dbReference type="GO" id="GO:0050482">
    <property type="term" value="P:arachidonate secretion"/>
    <property type="evidence" value="ECO:0007669"/>
    <property type="project" value="InterPro"/>
</dbReference>
<organism evidence="6 7">
    <name type="scientific">Hymenochirus boettgeri</name>
    <name type="common">Congo dwarf clawed frog</name>
    <dbReference type="NCBI Taxonomy" id="247094"/>
    <lineage>
        <taxon>Eukaryota</taxon>
        <taxon>Metazoa</taxon>
        <taxon>Chordata</taxon>
        <taxon>Craniata</taxon>
        <taxon>Vertebrata</taxon>
        <taxon>Euteleostomi</taxon>
        <taxon>Amphibia</taxon>
        <taxon>Batrachia</taxon>
        <taxon>Anura</taxon>
        <taxon>Pipoidea</taxon>
        <taxon>Pipidae</taxon>
        <taxon>Pipinae</taxon>
        <taxon>Hymenochirus</taxon>
    </lineage>
</organism>
<feature type="region of interest" description="Disordered" evidence="3">
    <location>
        <begin position="317"/>
        <end position="365"/>
    </location>
</feature>
<dbReference type="GO" id="GO:0006644">
    <property type="term" value="P:phospholipid metabolic process"/>
    <property type="evidence" value="ECO:0007669"/>
    <property type="project" value="InterPro"/>
</dbReference>
<comment type="subcellular location">
    <subcellularLocation>
        <location evidence="1">Secreted</location>
    </subcellularLocation>
</comment>
<evidence type="ECO:0000256" key="1">
    <source>
        <dbReference type="ARBA" id="ARBA00004613"/>
    </source>
</evidence>
<dbReference type="Gene3D" id="1.20.90.10">
    <property type="entry name" value="Phospholipase A2 domain"/>
    <property type="match status" value="1"/>
</dbReference>
<gene>
    <name evidence="6" type="ORF">GDO86_009171</name>
</gene>
<dbReference type="EMBL" id="JAACNH010000004">
    <property type="protein sequence ID" value="KAG8443874.1"/>
    <property type="molecule type" value="Genomic_DNA"/>
</dbReference>
<dbReference type="Proteomes" id="UP000812440">
    <property type="component" value="Chromosome 5"/>
</dbReference>
<evidence type="ECO:0000256" key="2">
    <source>
        <dbReference type="ARBA" id="ARBA00022525"/>
    </source>
</evidence>
<dbReference type="GO" id="GO:0005576">
    <property type="term" value="C:extracellular region"/>
    <property type="evidence" value="ECO:0007669"/>
    <property type="project" value="UniProtKB-SubCell"/>
</dbReference>
<name>A0A8T2JK68_9PIPI</name>
<reference evidence="6" key="1">
    <citation type="thesis" date="2020" institute="ProQuest LLC" country="789 East Eisenhower Parkway, Ann Arbor, MI, USA">
        <title>Comparative Genomics and Chromosome Evolution.</title>
        <authorList>
            <person name="Mudd A.B."/>
        </authorList>
    </citation>
    <scope>NUCLEOTIDE SEQUENCE</scope>
    <source>
        <strain evidence="6">Female2</strain>
        <tissue evidence="6">Blood</tissue>
    </source>
</reference>
<feature type="compositionally biased region" description="Polar residues" evidence="3">
    <location>
        <begin position="355"/>
        <end position="365"/>
    </location>
</feature>
<feature type="region of interest" description="Disordered" evidence="3">
    <location>
        <begin position="213"/>
        <end position="258"/>
    </location>
</feature>
<proteinExistence type="predicted"/>
<keyword evidence="4" id="KW-0732">Signal</keyword>